<gene>
    <name evidence="7" type="ORF">DTL42_17415</name>
</gene>
<dbReference type="Pfam" id="PF13087">
    <property type="entry name" value="AAA_12"/>
    <property type="match status" value="1"/>
</dbReference>
<dbReference type="EMBL" id="QPEX01000034">
    <property type="protein sequence ID" value="RCS44699.1"/>
    <property type="molecule type" value="Genomic_DNA"/>
</dbReference>
<dbReference type="Pfam" id="PF03880">
    <property type="entry name" value="DbpA"/>
    <property type="match status" value="1"/>
</dbReference>
<organism evidence="7 8">
    <name type="scientific">Bremerella cremea</name>
    <dbReference type="NCBI Taxonomy" id="1031537"/>
    <lineage>
        <taxon>Bacteria</taxon>
        <taxon>Pseudomonadati</taxon>
        <taxon>Planctomycetota</taxon>
        <taxon>Planctomycetia</taxon>
        <taxon>Pirellulales</taxon>
        <taxon>Pirellulaceae</taxon>
        <taxon>Bremerella</taxon>
    </lineage>
</organism>
<evidence type="ECO:0000313" key="8">
    <source>
        <dbReference type="Proteomes" id="UP000253562"/>
    </source>
</evidence>
<dbReference type="InterPro" id="IPR027417">
    <property type="entry name" value="P-loop_NTPase"/>
</dbReference>
<dbReference type="PANTHER" id="PTHR43788:SF18">
    <property type="entry name" value="R3H DOMAIN-CONTAINING PROTEIN"/>
    <property type="match status" value="1"/>
</dbReference>
<dbReference type="InterPro" id="IPR047187">
    <property type="entry name" value="SF1_C_Upf1"/>
</dbReference>
<dbReference type="Gene3D" id="2.40.30.270">
    <property type="match status" value="1"/>
</dbReference>
<reference evidence="7 8" key="1">
    <citation type="submission" date="2018-07" db="EMBL/GenBank/DDBJ databases">
        <title>Comparative genomes isolates from brazilian mangrove.</title>
        <authorList>
            <person name="De Araujo J.E."/>
            <person name="Taketani R.G."/>
            <person name="Silva M.C.P."/>
            <person name="Lourenco M.V."/>
            <person name="Oliveira V.M."/>
            <person name="Andreote F.D."/>
        </authorList>
    </citation>
    <scope>NUCLEOTIDE SEQUENCE [LARGE SCALE GENOMIC DNA]</scope>
    <source>
        <strain evidence="7 8">HEX PRIS-MGV</strain>
    </source>
</reference>
<name>A0A368KQY3_9BACT</name>
<keyword evidence="4" id="KW-0347">Helicase</keyword>
<comment type="caution">
    <text evidence="7">The sequence shown here is derived from an EMBL/GenBank/DDBJ whole genome shotgun (WGS) entry which is preliminary data.</text>
</comment>
<dbReference type="Proteomes" id="UP000253562">
    <property type="component" value="Unassembled WGS sequence"/>
</dbReference>
<dbReference type="CDD" id="cd18808">
    <property type="entry name" value="SF1_C_Upf1"/>
    <property type="match status" value="1"/>
</dbReference>
<dbReference type="SMART" id="SM00382">
    <property type="entry name" value="AAA"/>
    <property type="match status" value="1"/>
</dbReference>
<keyword evidence="2" id="KW-0547">Nucleotide-binding</keyword>
<evidence type="ECO:0000256" key="1">
    <source>
        <dbReference type="ARBA" id="ARBA00007913"/>
    </source>
</evidence>
<sequence length="743" mass="82856">MSGKNIGATTTECCGCLLPCSSFRPWHASLRRRQPNAKTSPHLIRTRTFPTQTMARIHLRGLPPGTNRNQLFKLLIEQADVPGKEIGAIDLIRRQASVEIDEDRARRAVKTLRETLPEVDAFYEPDKIEWPPLFEKFRRWMQVEAKEESQRLAEGKRQEGSLKGLKLHEQWSALAGRVICQFRPKTQGASLPPHRFRSGSPVLLQDIENNQIRGLVASVRDGSIEVVTQDFLENDDDPFTLIPSNDEVTRRRMEFALKRAASAQGNRLAELRDVLLGEAQPSFDSTARLPERSRELNDSQWAAVQNALQANDLAVIHGPPGTGKTVTLAHLVRALVDRGERVLACAPSNLAVDNLMLRLLAQGVKAVRLGHPARVSESLHDGTLDYLARAHPDAKLAEKLIREGQAKMRSAGRYTRAKPAPGERSALREEARALFDDAQRLQRQTLDQILSGAEVLCTTLTGFDDDLLAGRRFETVVIDEACQAVEPACWIPLSRAQRVILAGDHCQLPPTILSQEAAAEGFAESMQERIVRQAPSVARLLQRQYRMHTSIMEFSSQEFYGCQLEADDTVAAHDLQPLLGDEVYVDPKPWQFFDTAGADFQEEEDESTGSRANDAEARFVAKKVQQLIEAGLLPEAISVISPYAAQVQRLRNLLPAGVEADTVDGFQGRENEAVIISLVRSNTNGEIGFLLDTRRMNVALTRARRKLIVVGDSSTIGGNSFYERFLQYTESVDGYHTVWEEMD</sequence>
<dbReference type="InterPro" id="IPR003593">
    <property type="entry name" value="AAA+_ATPase"/>
</dbReference>
<keyword evidence="3" id="KW-0378">Hydrolase</keyword>
<evidence type="ECO:0000256" key="3">
    <source>
        <dbReference type="ARBA" id="ARBA00022801"/>
    </source>
</evidence>
<dbReference type="AlphaFoldDB" id="A0A368KQY3"/>
<dbReference type="InterPro" id="IPR041677">
    <property type="entry name" value="DNA2/NAM7_AAA_11"/>
</dbReference>
<dbReference type="FunFam" id="3.40.50.300:FF:000326">
    <property type="entry name" value="P-loop containing nucleoside triphosphate hydrolase"/>
    <property type="match status" value="1"/>
</dbReference>
<dbReference type="SUPFAM" id="SSF52540">
    <property type="entry name" value="P-loop containing nucleoside triphosphate hydrolases"/>
    <property type="match status" value="1"/>
</dbReference>
<keyword evidence="5" id="KW-0067">ATP-binding</keyword>
<proteinExistence type="inferred from homology"/>
<dbReference type="PANTHER" id="PTHR43788">
    <property type="entry name" value="DNA2/NAM7 HELICASE FAMILY MEMBER"/>
    <property type="match status" value="1"/>
</dbReference>
<dbReference type="GO" id="GO:0043139">
    <property type="term" value="F:5'-3' DNA helicase activity"/>
    <property type="evidence" value="ECO:0007669"/>
    <property type="project" value="TreeGrafter"/>
</dbReference>
<feature type="domain" description="AAA+ ATPase" evidence="6">
    <location>
        <begin position="310"/>
        <end position="479"/>
    </location>
</feature>
<evidence type="ECO:0000256" key="5">
    <source>
        <dbReference type="ARBA" id="ARBA00022840"/>
    </source>
</evidence>
<dbReference type="GO" id="GO:0016787">
    <property type="term" value="F:hydrolase activity"/>
    <property type="evidence" value="ECO:0007669"/>
    <property type="project" value="UniProtKB-KW"/>
</dbReference>
<comment type="similarity">
    <text evidence="1">Belongs to the DNA2/NAM7 helicase family.</text>
</comment>
<dbReference type="Gene3D" id="3.40.50.300">
    <property type="entry name" value="P-loop containing nucleotide triphosphate hydrolases"/>
    <property type="match status" value="2"/>
</dbReference>
<dbReference type="InterPro" id="IPR041679">
    <property type="entry name" value="DNA2/NAM7-like_C"/>
</dbReference>
<protein>
    <submittedName>
        <fullName evidence="7">DNA-binding protein</fullName>
    </submittedName>
</protein>
<dbReference type="GO" id="GO:0003677">
    <property type="term" value="F:DNA binding"/>
    <property type="evidence" value="ECO:0007669"/>
    <property type="project" value="UniProtKB-KW"/>
</dbReference>
<dbReference type="InterPro" id="IPR050534">
    <property type="entry name" value="Coronavir_polyprotein_1ab"/>
</dbReference>
<dbReference type="GO" id="GO:0005524">
    <property type="term" value="F:ATP binding"/>
    <property type="evidence" value="ECO:0007669"/>
    <property type="project" value="UniProtKB-KW"/>
</dbReference>
<evidence type="ECO:0000256" key="2">
    <source>
        <dbReference type="ARBA" id="ARBA00022741"/>
    </source>
</evidence>
<dbReference type="Pfam" id="PF13086">
    <property type="entry name" value="AAA_11"/>
    <property type="match status" value="1"/>
</dbReference>
<dbReference type="InterPro" id="IPR005580">
    <property type="entry name" value="DbpA/CsdA_RNA-bd_dom"/>
</dbReference>
<accession>A0A368KQY3</accession>
<evidence type="ECO:0000313" key="7">
    <source>
        <dbReference type="EMBL" id="RCS44699.1"/>
    </source>
</evidence>
<evidence type="ECO:0000256" key="4">
    <source>
        <dbReference type="ARBA" id="ARBA00022806"/>
    </source>
</evidence>
<keyword evidence="7" id="KW-0238">DNA-binding</keyword>
<dbReference type="GO" id="GO:0005694">
    <property type="term" value="C:chromosome"/>
    <property type="evidence" value="ECO:0007669"/>
    <property type="project" value="UniProtKB-ARBA"/>
</dbReference>
<evidence type="ECO:0000259" key="6">
    <source>
        <dbReference type="SMART" id="SM00382"/>
    </source>
</evidence>